<dbReference type="OrthoDB" id="9811332at2"/>
<gene>
    <name evidence="1" type="ORF">SCLO_1012960</name>
</gene>
<keyword evidence="2" id="KW-1185">Reference proteome</keyword>
<dbReference type="GO" id="GO:0032259">
    <property type="term" value="P:methylation"/>
    <property type="evidence" value="ECO:0007669"/>
    <property type="project" value="UniProtKB-KW"/>
</dbReference>
<dbReference type="InterPro" id="IPR029063">
    <property type="entry name" value="SAM-dependent_MTases_sf"/>
</dbReference>
<protein>
    <submittedName>
        <fullName evidence="1">Methyltransferase</fullName>
    </submittedName>
</protein>
<dbReference type="PANTHER" id="PTHR40036:SF1">
    <property type="entry name" value="MACROCIN O-METHYLTRANSFERASE"/>
    <property type="match status" value="1"/>
</dbReference>
<dbReference type="EMBL" id="AP017655">
    <property type="protein sequence ID" value="BAV64336.1"/>
    <property type="molecule type" value="Genomic_DNA"/>
</dbReference>
<dbReference type="PANTHER" id="PTHR40036">
    <property type="entry name" value="MACROCIN O-METHYLTRANSFERASE"/>
    <property type="match status" value="1"/>
</dbReference>
<dbReference type="KEGG" id="sclo:SCLO_1012960"/>
<dbReference type="Gene3D" id="3.40.50.150">
    <property type="entry name" value="Vaccinia Virus protein VP39"/>
    <property type="match status" value="1"/>
</dbReference>
<evidence type="ECO:0000313" key="1">
    <source>
        <dbReference type="EMBL" id="BAV64336.1"/>
    </source>
</evidence>
<organism evidence="1 2">
    <name type="scientific">Sphingobium cloacae</name>
    <dbReference type="NCBI Taxonomy" id="120107"/>
    <lineage>
        <taxon>Bacteria</taxon>
        <taxon>Pseudomonadati</taxon>
        <taxon>Pseudomonadota</taxon>
        <taxon>Alphaproteobacteria</taxon>
        <taxon>Sphingomonadales</taxon>
        <taxon>Sphingomonadaceae</taxon>
        <taxon>Sphingobium</taxon>
    </lineage>
</organism>
<reference evidence="1 2" key="1">
    <citation type="submission" date="2016-10" db="EMBL/GenBank/DDBJ databases">
        <title>Complete Genome Sequence of the Nonylphenol-Degrading Bacterium Sphingobium cloacae JCM 10874T.</title>
        <authorList>
            <person name="Ootsuka M."/>
            <person name="Nishizawa T."/>
            <person name="Ohta H."/>
        </authorList>
    </citation>
    <scope>NUCLEOTIDE SEQUENCE [LARGE SCALE GENOMIC DNA]</scope>
    <source>
        <strain evidence="1 2">JCM 10874</strain>
    </source>
</reference>
<accession>A0A1E1F1F7</accession>
<dbReference type="AlphaFoldDB" id="A0A1E1F1F7"/>
<evidence type="ECO:0000313" key="2">
    <source>
        <dbReference type="Proteomes" id="UP000218272"/>
    </source>
</evidence>
<dbReference type="RefSeq" id="WP_083949068.1">
    <property type="nucleotide sequence ID" value="NZ_AP017655.1"/>
</dbReference>
<sequence>MESNTNTKRHSFLYKIGVSKRPFSMKCDYRGDGFGTKGKSTKFLEDDLFASAWDATAYEIKRMTGEKAPDVRWRAHIALWAAQNGLNREGDFVECGVHTGIFSGVICRALDWSKQDRHFWLFDTWSGVPVTGLNSDEAAVAKSYNKDYHRRDIFNDVQKAFKSFPNCSLVRGELPGTLEKADIKKIAYLSIDLNNATYEKACIDALWPKLVSGAIVVLDDYAFTKCRLQQDMWDEFARSHSVSVASLPTGQGIILKP</sequence>
<dbReference type="Proteomes" id="UP000218272">
    <property type="component" value="Chromosome SCLO_1"/>
</dbReference>
<dbReference type="Pfam" id="PF05711">
    <property type="entry name" value="TylF"/>
    <property type="match status" value="1"/>
</dbReference>
<keyword evidence="1" id="KW-0489">Methyltransferase</keyword>
<dbReference type="InterPro" id="IPR008884">
    <property type="entry name" value="TylF_MeTrfase"/>
</dbReference>
<name>A0A1E1F1F7_9SPHN</name>
<proteinExistence type="predicted"/>
<dbReference type="GO" id="GO:0008168">
    <property type="term" value="F:methyltransferase activity"/>
    <property type="evidence" value="ECO:0007669"/>
    <property type="project" value="UniProtKB-KW"/>
</dbReference>
<keyword evidence="1" id="KW-0808">Transferase</keyword>